<proteinExistence type="predicted"/>
<sequence length="185" mass="21302">MNVIKFFAVISVFLLFINCKKGTVNKKTGNSTVPQKFTDYIDSQYDEVIAFANVNPMDYYDGDFDKELNPKSFKDTISVKLNSVQIKELNDILSGRKSQDINSDTKIADCFYPRHNIIFLNQNKIVNHLVICFECNQVKGSKPSKASMKNYQDFFSSLGLKIFDNPIEHSTYYDSIQQIHKNKIK</sequence>
<accession>A0A411DRZ3</accession>
<protein>
    <submittedName>
        <fullName evidence="1">Uncharacterized protein</fullName>
    </submittedName>
</protein>
<dbReference type="EMBL" id="CP035532">
    <property type="protein sequence ID" value="QBA23126.1"/>
    <property type="molecule type" value="Genomic_DNA"/>
</dbReference>
<dbReference type="AlphaFoldDB" id="A0A411DRZ3"/>
<reference evidence="1" key="1">
    <citation type="submission" date="2019-01" db="EMBL/GenBank/DDBJ databases">
        <title>Whole Genome Sequencing for Putative Detection of Antimicrobial Resistance and Potential Virulence Factors in Chryseobacterium indologenes isolated from Nile Tilapia in Tanzania.</title>
        <authorList>
            <person name="Mwega E."/>
            <person name="Mutoloki S."/>
            <person name="Mugimba K."/>
            <person name="Colquhoun D."/>
            <person name="Mdegela R."/>
            <person name="Evensen O."/>
            <person name="Wasteson Y."/>
        </authorList>
    </citation>
    <scope>NUCLEOTIDE SEQUENCE [LARGE SCALE GENOMIC DNA]</scope>
    <source>
        <strain evidence="1">StR 01</strain>
    </source>
</reference>
<name>A0A411DRZ3_CHRID</name>
<organism evidence="1">
    <name type="scientific">Chryseobacterium indologenes</name>
    <name type="common">Flavobacterium indologenes</name>
    <dbReference type="NCBI Taxonomy" id="253"/>
    <lineage>
        <taxon>Bacteria</taxon>
        <taxon>Pseudomonadati</taxon>
        <taxon>Bacteroidota</taxon>
        <taxon>Flavobacteriia</taxon>
        <taxon>Flavobacteriales</taxon>
        <taxon>Weeksellaceae</taxon>
        <taxon>Chryseobacterium group</taxon>
        <taxon>Chryseobacterium</taxon>
    </lineage>
</organism>
<evidence type="ECO:0000313" key="1">
    <source>
        <dbReference type="EMBL" id="QBA23126.1"/>
    </source>
</evidence>
<gene>
    <name evidence="1" type="ORF">EU348_18860</name>
</gene>